<sequence>MKHQAVSAGLTAADIASIWRIPKGTVYRYAHLHQWRRYKQIGRVYYHPHDVTTTLDQMHSA</sequence>
<evidence type="ECO:0008006" key="3">
    <source>
        <dbReference type="Google" id="ProtNLM"/>
    </source>
</evidence>
<accession>A0ABN2YJ89</accession>
<evidence type="ECO:0000313" key="1">
    <source>
        <dbReference type="EMBL" id="GAA2128230.1"/>
    </source>
</evidence>
<keyword evidence="2" id="KW-1185">Reference proteome</keyword>
<reference evidence="1 2" key="1">
    <citation type="journal article" date="2019" name="Int. J. Syst. Evol. Microbiol.">
        <title>The Global Catalogue of Microorganisms (GCM) 10K type strain sequencing project: providing services to taxonomists for standard genome sequencing and annotation.</title>
        <authorList>
            <consortium name="The Broad Institute Genomics Platform"/>
            <consortium name="The Broad Institute Genome Sequencing Center for Infectious Disease"/>
            <person name="Wu L."/>
            <person name="Ma J."/>
        </authorList>
    </citation>
    <scope>NUCLEOTIDE SEQUENCE [LARGE SCALE GENOMIC DNA]</scope>
    <source>
        <strain evidence="1 2">JCM 15481</strain>
    </source>
</reference>
<organism evidence="1 2">
    <name type="scientific">Streptomyces synnematoformans</name>
    <dbReference type="NCBI Taxonomy" id="415721"/>
    <lineage>
        <taxon>Bacteria</taxon>
        <taxon>Bacillati</taxon>
        <taxon>Actinomycetota</taxon>
        <taxon>Actinomycetes</taxon>
        <taxon>Kitasatosporales</taxon>
        <taxon>Streptomycetaceae</taxon>
        <taxon>Streptomyces</taxon>
    </lineage>
</organism>
<protein>
    <recommendedName>
        <fullName evidence="3">Helix-turn-helix domain-containing protein</fullName>
    </recommendedName>
</protein>
<gene>
    <name evidence="1" type="ORF">GCM10009802_35380</name>
</gene>
<evidence type="ECO:0000313" key="2">
    <source>
        <dbReference type="Proteomes" id="UP001500443"/>
    </source>
</evidence>
<dbReference type="Proteomes" id="UP001500443">
    <property type="component" value="Unassembled WGS sequence"/>
</dbReference>
<comment type="caution">
    <text evidence="1">The sequence shown here is derived from an EMBL/GenBank/DDBJ whole genome shotgun (WGS) entry which is preliminary data.</text>
</comment>
<name>A0ABN2YJ89_9ACTN</name>
<proteinExistence type="predicted"/>
<dbReference type="EMBL" id="BAAAPF010000112">
    <property type="protein sequence ID" value="GAA2128230.1"/>
    <property type="molecule type" value="Genomic_DNA"/>
</dbReference>
<dbReference type="RefSeq" id="WP_344290973.1">
    <property type="nucleotide sequence ID" value="NZ_BAAAPF010000112.1"/>
</dbReference>